<dbReference type="Gene3D" id="1.10.1130.10">
    <property type="entry name" value="Flavocytochrome C3, Chain A"/>
    <property type="match status" value="1"/>
</dbReference>
<dbReference type="AlphaFoldDB" id="A0A4R1K7B4"/>
<name>A0A4R1K7B4_9BACT</name>
<feature type="signal peptide" evidence="8">
    <location>
        <begin position="1"/>
        <end position="27"/>
    </location>
</feature>
<evidence type="ECO:0000256" key="8">
    <source>
        <dbReference type="SAM" id="SignalP"/>
    </source>
</evidence>
<comment type="subcellular location">
    <subcellularLocation>
        <location evidence="2">Cell envelope</location>
    </subcellularLocation>
</comment>
<keyword evidence="8" id="KW-0732">Signal</keyword>
<proteinExistence type="predicted"/>
<dbReference type="OrthoDB" id="5432774at2"/>
<organism evidence="10 11">
    <name type="scientific">Seleniivibrio woodruffii</name>
    <dbReference type="NCBI Taxonomy" id="1078050"/>
    <lineage>
        <taxon>Bacteria</taxon>
        <taxon>Pseudomonadati</taxon>
        <taxon>Deferribacterota</taxon>
        <taxon>Deferribacteres</taxon>
        <taxon>Deferribacterales</taxon>
        <taxon>Geovibrionaceae</taxon>
        <taxon>Seleniivibrio</taxon>
    </lineage>
</organism>
<dbReference type="InterPro" id="IPR012286">
    <property type="entry name" value="Tetrahaem_cytochrome"/>
</dbReference>
<evidence type="ECO:0000259" key="9">
    <source>
        <dbReference type="Pfam" id="PF14537"/>
    </source>
</evidence>
<sequence length="129" mass="14326">MSRKFSIITTAVFAVCLFFAFAGGASAATKAIVSTLAHKEAGLKCIDCHETDKPTKMPHHSACIKCHDSGSGYYTGEMRTYINSGKERKFNMHDSHQGPVRCTVCHTVHKAPNEKMHCNWCHQIEVKVK</sequence>
<evidence type="ECO:0000256" key="1">
    <source>
        <dbReference type="ARBA" id="ARBA00001926"/>
    </source>
</evidence>
<evidence type="ECO:0000256" key="7">
    <source>
        <dbReference type="ARBA" id="ARBA00023004"/>
    </source>
</evidence>
<keyword evidence="6" id="KW-0249">Electron transport</keyword>
<dbReference type="Proteomes" id="UP000294614">
    <property type="component" value="Unassembled WGS sequence"/>
</dbReference>
<comment type="caution">
    <text evidence="10">The sequence shown here is derived from an EMBL/GenBank/DDBJ whole genome shotgun (WGS) entry which is preliminary data.</text>
</comment>
<dbReference type="GO" id="GO:0046872">
    <property type="term" value="F:metal ion binding"/>
    <property type="evidence" value="ECO:0007669"/>
    <property type="project" value="UniProtKB-KW"/>
</dbReference>
<feature type="domain" description="Tetrahaem cytochrome" evidence="9">
    <location>
        <begin position="37"/>
        <end position="123"/>
    </location>
</feature>
<evidence type="ECO:0000256" key="4">
    <source>
        <dbReference type="ARBA" id="ARBA00022617"/>
    </source>
</evidence>
<evidence type="ECO:0000313" key="11">
    <source>
        <dbReference type="Proteomes" id="UP000294614"/>
    </source>
</evidence>
<dbReference type="SUPFAM" id="SSF48695">
    <property type="entry name" value="Multiheme cytochromes"/>
    <property type="match status" value="1"/>
</dbReference>
<protein>
    <submittedName>
        <fullName evidence="10">Cytochrome c3-like protein</fullName>
    </submittedName>
</protein>
<reference evidence="10 11" key="1">
    <citation type="submission" date="2019-03" db="EMBL/GenBank/DDBJ databases">
        <title>Genomic Encyclopedia of Type Strains, Phase IV (KMG-IV): sequencing the most valuable type-strain genomes for metagenomic binning, comparative biology and taxonomic classification.</title>
        <authorList>
            <person name="Goeker M."/>
        </authorList>
    </citation>
    <scope>NUCLEOTIDE SEQUENCE [LARGE SCALE GENOMIC DNA]</scope>
    <source>
        <strain evidence="10 11">DSM 24984</strain>
    </source>
</reference>
<feature type="chain" id="PRO_5020317498" evidence="8">
    <location>
        <begin position="28"/>
        <end position="129"/>
    </location>
</feature>
<keyword evidence="3" id="KW-0813">Transport</keyword>
<keyword evidence="5" id="KW-0479">Metal-binding</keyword>
<dbReference type="Pfam" id="PF14537">
    <property type="entry name" value="Cytochrom_c3_2"/>
    <property type="match status" value="1"/>
</dbReference>
<keyword evidence="4" id="KW-0349">Heme</keyword>
<evidence type="ECO:0000256" key="2">
    <source>
        <dbReference type="ARBA" id="ARBA00004196"/>
    </source>
</evidence>
<dbReference type="EMBL" id="SMGG01000005">
    <property type="protein sequence ID" value="TCK59920.1"/>
    <property type="molecule type" value="Genomic_DNA"/>
</dbReference>
<comment type="cofactor">
    <cofactor evidence="1">
        <name>heme c</name>
        <dbReference type="ChEBI" id="CHEBI:61717"/>
    </cofactor>
</comment>
<evidence type="ECO:0000256" key="3">
    <source>
        <dbReference type="ARBA" id="ARBA00022448"/>
    </source>
</evidence>
<accession>A0A4R1K7B4</accession>
<dbReference type="GO" id="GO:0030313">
    <property type="term" value="C:cell envelope"/>
    <property type="evidence" value="ECO:0007669"/>
    <property type="project" value="UniProtKB-SubCell"/>
</dbReference>
<evidence type="ECO:0000313" key="10">
    <source>
        <dbReference type="EMBL" id="TCK59920.1"/>
    </source>
</evidence>
<keyword evidence="11" id="KW-1185">Reference proteome</keyword>
<evidence type="ECO:0000256" key="6">
    <source>
        <dbReference type="ARBA" id="ARBA00022982"/>
    </source>
</evidence>
<dbReference type="RefSeq" id="WP_132874070.1">
    <property type="nucleotide sequence ID" value="NZ_JBLJBI010000118.1"/>
</dbReference>
<gene>
    <name evidence="10" type="ORF">C8D98_2087</name>
</gene>
<evidence type="ECO:0000256" key="5">
    <source>
        <dbReference type="ARBA" id="ARBA00022723"/>
    </source>
</evidence>
<keyword evidence="7" id="KW-0408">Iron</keyword>
<dbReference type="InterPro" id="IPR036280">
    <property type="entry name" value="Multihaem_cyt_sf"/>
</dbReference>